<evidence type="ECO:0000256" key="4">
    <source>
        <dbReference type="ARBA" id="ARBA00022605"/>
    </source>
</evidence>
<dbReference type="PATRIC" id="fig|2162.10.peg.342"/>
<evidence type="ECO:0000256" key="2">
    <source>
        <dbReference type="ARBA" id="ARBA00011575"/>
    </source>
</evidence>
<dbReference type="EMBL" id="CP006933">
    <property type="protein sequence ID" value="AIS32811.1"/>
    <property type="molecule type" value="Genomic_DNA"/>
</dbReference>
<accession>A0A089ZDB8</accession>
<dbReference type="PRINTS" id="PR00096">
    <property type="entry name" value="GATASE"/>
</dbReference>
<dbReference type="InterPro" id="IPR029062">
    <property type="entry name" value="Class_I_gatase-like"/>
</dbReference>
<dbReference type="AlphaFoldDB" id="A0A089ZDB8"/>
<dbReference type="OrthoDB" id="3321at2157"/>
<evidence type="ECO:0000256" key="9">
    <source>
        <dbReference type="ARBA" id="ARBA00025634"/>
    </source>
</evidence>
<evidence type="ECO:0000256" key="1">
    <source>
        <dbReference type="ARBA" id="ARBA00004873"/>
    </source>
</evidence>
<comment type="catalytic activity">
    <reaction evidence="10">
        <text>chorismate + L-glutamine = anthranilate + pyruvate + L-glutamate + H(+)</text>
        <dbReference type="Rhea" id="RHEA:21732"/>
        <dbReference type="ChEBI" id="CHEBI:15361"/>
        <dbReference type="ChEBI" id="CHEBI:15378"/>
        <dbReference type="ChEBI" id="CHEBI:16567"/>
        <dbReference type="ChEBI" id="CHEBI:29748"/>
        <dbReference type="ChEBI" id="CHEBI:29985"/>
        <dbReference type="ChEBI" id="CHEBI:58359"/>
        <dbReference type="EC" id="4.1.3.27"/>
    </reaction>
</comment>
<dbReference type="GO" id="GO:0004049">
    <property type="term" value="F:anthranilate synthase activity"/>
    <property type="evidence" value="ECO:0007669"/>
    <property type="project" value="UniProtKB-EC"/>
</dbReference>
<dbReference type="GO" id="GO:0005829">
    <property type="term" value="C:cytosol"/>
    <property type="evidence" value="ECO:0007669"/>
    <property type="project" value="TreeGrafter"/>
</dbReference>
<keyword evidence="16" id="KW-1185">Reference proteome</keyword>
<comment type="function">
    <text evidence="9">Part of a heterotetrameric complex that catalyzes the two-step biosynthesis of anthranilate, an intermediate in the biosynthesis of L-tryptophan. In the first step, the glutamine-binding beta subunit (TrpG) of anthranilate synthase (AS) provides the glutamine amidotransferase activity which generates ammonia as a substrate that, along with chorismate, is used in the second step, catalyzed by the large alpha subunit of AS (TrpE) to produce anthranilate. In the absence of TrpG, TrpE can synthesize anthranilate directly from chorismate and high concentrations of ammonia.</text>
</comment>
<dbReference type="Proteomes" id="UP000062768">
    <property type="component" value="Chromosome I"/>
</dbReference>
<dbReference type="Proteomes" id="UP000029661">
    <property type="component" value="Chromosome"/>
</dbReference>
<dbReference type="SUPFAM" id="SSF52317">
    <property type="entry name" value="Class I glutamine amidotransferase-like"/>
    <property type="match status" value="1"/>
</dbReference>
<dbReference type="InterPro" id="IPR050472">
    <property type="entry name" value="Anth_synth/Amidotransfase"/>
</dbReference>
<protein>
    <recommendedName>
        <fullName evidence="3">anthranilate synthase</fullName>
        <ecNumber evidence="3">4.1.3.27</ecNumber>
    </recommendedName>
    <alternativeName>
        <fullName evidence="11">Anthranilate synthase, GATase component</fullName>
    </alternativeName>
</protein>
<keyword evidence="6" id="KW-0315">Glutamine amidotransferase</keyword>
<dbReference type="GeneID" id="26738595"/>
<evidence type="ECO:0000256" key="6">
    <source>
        <dbReference type="ARBA" id="ARBA00022962"/>
    </source>
</evidence>
<evidence type="ECO:0000313" key="16">
    <source>
        <dbReference type="Proteomes" id="UP000062768"/>
    </source>
</evidence>
<evidence type="ECO:0000313" key="13">
    <source>
        <dbReference type="EMBL" id="AIS32811.1"/>
    </source>
</evidence>
<dbReference type="PRINTS" id="PR00099">
    <property type="entry name" value="CPSGATASE"/>
</dbReference>
<name>A0A089ZDB8_METFO</name>
<dbReference type="CDD" id="cd01743">
    <property type="entry name" value="GATase1_Anthranilate_Synthase"/>
    <property type="match status" value="1"/>
</dbReference>
<evidence type="ECO:0000256" key="5">
    <source>
        <dbReference type="ARBA" id="ARBA00022822"/>
    </source>
</evidence>
<sequence length="192" mass="21771">MILIIDNYDSFTYNLYQLVGEFEEDIRVFRNDEITIEEIKTLQPERIIISPGPGNPENERDFGVSRETILEMGQEVPVLGVCLGHQGIFSAFGGEITRTEPVHGKQAMIYHQNTGMFQGVESPLQAARYHSLVCKRDSTPPSMDILAETDDGIIMAIKHQDYPIFGLQFHPESVGTTEGRRIMKNFLEMEFS</sequence>
<dbReference type="PROSITE" id="PS51273">
    <property type="entry name" value="GATASE_TYPE_1"/>
    <property type="match status" value="1"/>
</dbReference>
<dbReference type="InterPro" id="IPR017926">
    <property type="entry name" value="GATASE"/>
</dbReference>
<dbReference type="EMBL" id="LN734822">
    <property type="protein sequence ID" value="CEL23980.1"/>
    <property type="molecule type" value="Genomic_DNA"/>
</dbReference>
<keyword evidence="4" id="KW-0028">Amino-acid biosynthesis</keyword>
<dbReference type="RefSeq" id="WP_048085660.1">
    <property type="nucleotide sequence ID" value="NZ_CP006933.1"/>
</dbReference>
<dbReference type="InterPro" id="IPR006221">
    <property type="entry name" value="TrpG/PapA_dom"/>
</dbReference>
<evidence type="ECO:0000256" key="7">
    <source>
        <dbReference type="ARBA" id="ARBA00023141"/>
    </source>
</evidence>
<evidence type="ECO:0000313" key="15">
    <source>
        <dbReference type="Proteomes" id="UP000029661"/>
    </source>
</evidence>
<keyword evidence="5" id="KW-0822">Tryptophan biosynthesis</keyword>
<gene>
    <name evidence="13" type="primary">trpG</name>
    <name evidence="13" type="ORF">BRM9_2007</name>
    <name evidence="14" type="ORF">MB9_0332</name>
</gene>
<reference evidence="14" key="2">
    <citation type="submission" date="2014-09" db="EMBL/GenBank/DDBJ databases">
        <authorList>
            <person name="Bishop-Lilly K.A."/>
            <person name="Broomall S.M."/>
            <person name="Chain P.S."/>
            <person name="Chertkov O."/>
            <person name="Coyne S.R."/>
            <person name="Daligault H.E."/>
            <person name="Davenport K.W."/>
            <person name="Erkkila T."/>
            <person name="Frey K.G."/>
            <person name="Gibbons H.S."/>
            <person name="Gu W."/>
            <person name="Jaissle J."/>
            <person name="Johnson S.L."/>
            <person name="Koroleva G.I."/>
            <person name="Ladner J.T."/>
            <person name="Lo C.-C."/>
            <person name="Minogue T.D."/>
            <person name="Munk C."/>
            <person name="Palacios G.F."/>
            <person name="Redden C.L."/>
            <person name="Rosenzweig C.N."/>
            <person name="Scholz M.B."/>
            <person name="Teshima H."/>
            <person name="Xu Y."/>
        </authorList>
    </citation>
    <scope>NUCLEOTIDE SEQUENCE</scope>
    <source>
        <strain evidence="14">Mb9</strain>
    </source>
</reference>
<keyword evidence="7" id="KW-0057">Aromatic amino acid biosynthesis</keyword>
<organism evidence="13 15">
    <name type="scientific">Methanobacterium formicicum</name>
    <dbReference type="NCBI Taxonomy" id="2162"/>
    <lineage>
        <taxon>Archaea</taxon>
        <taxon>Methanobacteriati</taxon>
        <taxon>Methanobacteriota</taxon>
        <taxon>Methanomada group</taxon>
        <taxon>Methanobacteria</taxon>
        <taxon>Methanobacteriales</taxon>
        <taxon>Methanobacteriaceae</taxon>
        <taxon>Methanobacterium</taxon>
    </lineage>
</organism>
<evidence type="ECO:0000259" key="12">
    <source>
        <dbReference type="Pfam" id="PF00117"/>
    </source>
</evidence>
<dbReference type="EC" id="4.1.3.27" evidence="3"/>
<dbReference type="PANTHER" id="PTHR43418">
    <property type="entry name" value="MULTIFUNCTIONAL TRYPTOPHAN BIOSYNTHESIS PROTEIN-RELATED"/>
    <property type="match status" value="1"/>
</dbReference>
<dbReference type="STRING" id="2162.BRM9_2007"/>
<evidence type="ECO:0000256" key="8">
    <source>
        <dbReference type="ARBA" id="ARBA00023239"/>
    </source>
</evidence>
<dbReference type="GO" id="GO:0000162">
    <property type="term" value="P:L-tryptophan biosynthetic process"/>
    <property type="evidence" value="ECO:0007669"/>
    <property type="project" value="UniProtKB-KW"/>
</dbReference>
<dbReference type="PANTHER" id="PTHR43418:SF4">
    <property type="entry name" value="MULTIFUNCTIONAL TRYPTOPHAN BIOSYNTHESIS PROTEIN"/>
    <property type="match status" value="1"/>
</dbReference>
<dbReference type="Gene3D" id="3.40.50.880">
    <property type="match status" value="1"/>
</dbReference>
<dbReference type="FunFam" id="3.40.50.880:FF:000003">
    <property type="entry name" value="Anthranilate synthase component II"/>
    <property type="match status" value="1"/>
</dbReference>
<comment type="pathway">
    <text evidence="1">Amino-acid biosynthesis; L-tryptophan biosynthesis; L-tryptophan from chorismate: step 1/5.</text>
</comment>
<evidence type="ECO:0000256" key="10">
    <source>
        <dbReference type="ARBA" id="ARBA00047683"/>
    </source>
</evidence>
<comment type="subunit">
    <text evidence="2">Heterotetramer consisting of two non-identical subunits: a beta subunit (TrpG) and a large alpha subunit (TrpE).</text>
</comment>
<feature type="domain" description="Glutamine amidotransferase" evidence="12">
    <location>
        <begin position="3"/>
        <end position="187"/>
    </location>
</feature>
<dbReference type="PRINTS" id="PR00097">
    <property type="entry name" value="ANTSNTHASEII"/>
</dbReference>
<keyword evidence="8 14" id="KW-0456">Lyase</keyword>
<evidence type="ECO:0000313" key="14">
    <source>
        <dbReference type="EMBL" id="CEL23980.1"/>
    </source>
</evidence>
<reference evidence="13" key="1">
    <citation type="submission" date="2013-12" db="EMBL/GenBank/DDBJ databases">
        <title>The complete genome sequence of Methanobacterium sp. BRM9.</title>
        <authorList>
            <consortium name="Pastoral Greenhouse Gas Research Consortium"/>
            <person name="Kelly W.J."/>
            <person name="Leahy S.C."/>
            <person name="Perry R."/>
            <person name="Li D."/>
            <person name="Altermann E."/>
            <person name="Lambie S.C."/>
            <person name="Attwood G.T."/>
        </authorList>
    </citation>
    <scope>NUCLEOTIDE SEQUENCE [LARGE SCALE GENOMIC DNA]</scope>
    <source>
        <strain evidence="13">BRM9</strain>
    </source>
</reference>
<dbReference type="Pfam" id="PF00117">
    <property type="entry name" value="GATase"/>
    <property type="match status" value="1"/>
</dbReference>
<dbReference type="KEGG" id="mfc:BRM9_2007"/>
<proteinExistence type="predicted"/>
<evidence type="ECO:0000256" key="11">
    <source>
        <dbReference type="ARBA" id="ARBA00079115"/>
    </source>
</evidence>
<dbReference type="NCBIfam" id="TIGR00566">
    <property type="entry name" value="trpG_papA"/>
    <property type="match status" value="1"/>
</dbReference>
<evidence type="ECO:0000256" key="3">
    <source>
        <dbReference type="ARBA" id="ARBA00012266"/>
    </source>
</evidence>